<dbReference type="STRING" id="1618563.UU12_C0038G0004"/>
<sequence>MRKLIVLLGVIGILVLTFLFFKNKYSEKIKTDPEKSLSALTTIDLSPNCKLYVVINSDSVWFEPFENVCSGAKSLSIEKKDFPNLFKQGVGNGSFISAEKASDINTSIVVSNNQPDHGGYLPVYQLIINPKTGEIKEYKTEVKAFIPEVPTKITKGNCWTTSLASPLNDKAWRCMTEHFIYDPCFETETGKIVCDSYPDDTSKAFTVDLEEPLPERATDSGGWRYYSKETPNNEDDFWVLELENGYKCYAMTGTLPFVNNQTFYYGCVGDGEAKYAGQVQTSTPVFTTTIVSEKVGYQEKVDWSKFQDMKIVKVWK</sequence>
<proteinExistence type="predicted"/>
<comment type="caution">
    <text evidence="1">The sequence shown here is derived from an EMBL/GenBank/DDBJ whole genome shotgun (WGS) entry which is preliminary data.</text>
</comment>
<name>A0A0G0W382_9BACT</name>
<evidence type="ECO:0000313" key="2">
    <source>
        <dbReference type="Proteomes" id="UP000034562"/>
    </source>
</evidence>
<protein>
    <submittedName>
        <fullName evidence="1">Uncharacterized protein</fullName>
    </submittedName>
</protein>
<dbReference type="Proteomes" id="UP000034562">
    <property type="component" value="Unassembled WGS sequence"/>
</dbReference>
<accession>A0A0G0W382</accession>
<gene>
    <name evidence="1" type="ORF">UU12_C0038G0004</name>
</gene>
<organism evidence="1 2">
    <name type="scientific">Candidatus Woesebacteria bacterium GW2011_GWA2_40_7b</name>
    <dbReference type="NCBI Taxonomy" id="1618563"/>
    <lineage>
        <taxon>Bacteria</taxon>
        <taxon>Candidatus Woeseibacteriota</taxon>
    </lineage>
</organism>
<evidence type="ECO:0000313" key="1">
    <source>
        <dbReference type="EMBL" id="KKR69727.1"/>
    </source>
</evidence>
<reference evidence="1 2" key="1">
    <citation type="journal article" date="2015" name="Nature">
        <title>rRNA introns, odd ribosomes, and small enigmatic genomes across a large radiation of phyla.</title>
        <authorList>
            <person name="Brown C.T."/>
            <person name="Hug L.A."/>
            <person name="Thomas B.C."/>
            <person name="Sharon I."/>
            <person name="Castelle C.J."/>
            <person name="Singh A."/>
            <person name="Wilkins M.J."/>
            <person name="Williams K.H."/>
            <person name="Banfield J.F."/>
        </authorList>
    </citation>
    <scope>NUCLEOTIDE SEQUENCE [LARGE SCALE GENOMIC DNA]</scope>
</reference>
<dbReference type="EMBL" id="LBZK01000038">
    <property type="protein sequence ID" value="KKR69727.1"/>
    <property type="molecule type" value="Genomic_DNA"/>
</dbReference>
<dbReference type="AlphaFoldDB" id="A0A0G0W382"/>